<evidence type="ECO:0000313" key="1">
    <source>
        <dbReference type="EMBL" id="GBN74734.1"/>
    </source>
</evidence>
<dbReference type="Proteomes" id="UP000499080">
    <property type="component" value="Unassembled WGS sequence"/>
</dbReference>
<evidence type="ECO:0000313" key="2">
    <source>
        <dbReference type="Proteomes" id="UP000499080"/>
    </source>
</evidence>
<organism evidence="1 2">
    <name type="scientific">Araneus ventricosus</name>
    <name type="common">Orbweaver spider</name>
    <name type="synonym">Epeira ventricosa</name>
    <dbReference type="NCBI Taxonomy" id="182803"/>
    <lineage>
        <taxon>Eukaryota</taxon>
        <taxon>Metazoa</taxon>
        <taxon>Ecdysozoa</taxon>
        <taxon>Arthropoda</taxon>
        <taxon>Chelicerata</taxon>
        <taxon>Arachnida</taxon>
        <taxon>Araneae</taxon>
        <taxon>Araneomorphae</taxon>
        <taxon>Entelegynae</taxon>
        <taxon>Araneoidea</taxon>
        <taxon>Araneidae</taxon>
        <taxon>Araneus</taxon>
    </lineage>
</organism>
<sequence>MYEMLKLSKMEDPCIFILGTLPGRRSSKEEKFTKKKMADSLGKQAKGAGKIGLVNVNQASQILEIFLYFPQELPSDLGISNNALMFSRFSIANVTFKAPLFKRTA</sequence>
<gene>
    <name evidence="1" type="ORF">AVEN_261083_1</name>
</gene>
<keyword evidence="2" id="KW-1185">Reference proteome</keyword>
<accession>A0A4Y2RG62</accession>
<dbReference type="AlphaFoldDB" id="A0A4Y2RG62"/>
<dbReference type="OrthoDB" id="10549903at2759"/>
<name>A0A4Y2RG62_ARAVE</name>
<proteinExistence type="predicted"/>
<reference evidence="1 2" key="1">
    <citation type="journal article" date="2019" name="Sci. Rep.">
        <title>Orb-weaving spider Araneus ventricosus genome elucidates the spidroin gene catalogue.</title>
        <authorList>
            <person name="Kono N."/>
            <person name="Nakamura H."/>
            <person name="Ohtoshi R."/>
            <person name="Moran D.A.P."/>
            <person name="Shinohara A."/>
            <person name="Yoshida Y."/>
            <person name="Fujiwara M."/>
            <person name="Mori M."/>
            <person name="Tomita M."/>
            <person name="Arakawa K."/>
        </authorList>
    </citation>
    <scope>NUCLEOTIDE SEQUENCE [LARGE SCALE GENOMIC DNA]</scope>
</reference>
<protein>
    <submittedName>
        <fullName evidence="1">Uncharacterized protein</fullName>
    </submittedName>
</protein>
<comment type="caution">
    <text evidence="1">The sequence shown here is derived from an EMBL/GenBank/DDBJ whole genome shotgun (WGS) entry which is preliminary data.</text>
</comment>
<dbReference type="EMBL" id="BGPR01016972">
    <property type="protein sequence ID" value="GBN74734.1"/>
    <property type="molecule type" value="Genomic_DNA"/>
</dbReference>